<protein>
    <recommendedName>
        <fullName evidence="1">Domain of unknown function at the cortex 1 domain-containing protein</fullName>
    </recommendedName>
</protein>
<dbReference type="InterPro" id="IPR013897">
    <property type="entry name" value="Duc1"/>
</dbReference>
<sequence length="332" mass="38241">MTDVPEAIGDKDKTAFSAYAERSGLTASLAEWASNSMLLVLPSQRARDIEFQLSSRNSGDGESRLKVIPVNGCPIAFNGPNFEGKLVSRIRDVDSTSTFEGNLLPNHEYFHNRSRQYQWCIQGRFKKRVRFDKVVTGQDFGRPFRNRPSSLVVKKGLELLKSKLPEAYQCDLLSDEPRIEHPLLSGCQHFRIDKPEDLEGLLDDDLHGIGEDGNVIEDTHLLRDDSVPQDGIARRKYFSKNCNLEQFYFEPDFVYTFDTYVNFFSPARYRMELTTFFSIDVIPLFNGYPLFMAMAKEKDTAEYFWATEMWHRRLLNSDEKPGPLARLFMEKA</sequence>
<name>A0ABD3RHQ6_9STRA</name>
<accession>A0ABD3RHQ6</accession>
<proteinExistence type="predicted"/>
<evidence type="ECO:0000313" key="2">
    <source>
        <dbReference type="EMBL" id="KAL3807015.1"/>
    </source>
</evidence>
<evidence type="ECO:0000259" key="1">
    <source>
        <dbReference type="Pfam" id="PF08588"/>
    </source>
</evidence>
<dbReference type="PANTHER" id="PTHR34826">
    <property type="entry name" value="UPF0590 PROTEIN C409.17C"/>
    <property type="match status" value="1"/>
</dbReference>
<gene>
    <name evidence="2" type="ORF">ACHAXA_007799</name>
</gene>
<keyword evidence="3" id="KW-1185">Reference proteome</keyword>
<comment type="caution">
    <text evidence="2">The sequence shown here is derived from an EMBL/GenBank/DDBJ whole genome shotgun (WGS) entry which is preliminary data.</text>
</comment>
<dbReference type="EMBL" id="JALLPB020000686">
    <property type="protein sequence ID" value="KAL3807015.1"/>
    <property type="molecule type" value="Genomic_DNA"/>
</dbReference>
<evidence type="ECO:0000313" key="3">
    <source>
        <dbReference type="Proteomes" id="UP001530377"/>
    </source>
</evidence>
<dbReference type="Pfam" id="PF08588">
    <property type="entry name" value="Duc1"/>
    <property type="match status" value="1"/>
</dbReference>
<feature type="domain" description="Domain of unknown function at the cortex 1" evidence="1">
    <location>
        <begin position="60"/>
        <end position="311"/>
    </location>
</feature>
<dbReference type="PANTHER" id="PTHR34826:SF2">
    <property type="entry name" value="UPF0590 PROTEIN C409.17C"/>
    <property type="match status" value="1"/>
</dbReference>
<dbReference type="AlphaFoldDB" id="A0ABD3RHQ6"/>
<dbReference type="Proteomes" id="UP001530377">
    <property type="component" value="Unassembled WGS sequence"/>
</dbReference>
<organism evidence="2 3">
    <name type="scientific">Cyclostephanos tholiformis</name>
    <dbReference type="NCBI Taxonomy" id="382380"/>
    <lineage>
        <taxon>Eukaryota</taxon>
        <taxon>Sar</taxon>
        <taxon>Stramenopiles</taxon>
        <taxon>Ochrophyta</taxon>
        <taxon>Bacillariophyta</taxon>
        <taxon>Coscinodiscophyceae</taxon>
        <taxon>Thalassiosirophycidae</taxon>
        <taxon>Stephanodiscales</taxon>
        <taxon>Stephanodiscaceae</taxon>
        <taxon>Cyclostephanos</taxon>
    </lineage>
</organism>
<reference evidence="2 3" key="1">
    <citation type="submission" date="2024-10" db="EMBL/GenBank/DDBJ databases">
        <title>Updated reference genomes for cyclostephanoid diatoms.</title>
        <authorList>
            <person name="Roberts W.R."/>
            <person name="Alverson A.J."/>
        </authorList>
    </citation>
    <scope>NUCLEOTIDE SEQUENCE [LARGE SCALE GENOMIC DNA]</scope>
    <source>
        <strain evidence="2 3">AJA228-03</strain>
    </source>
</reference>